<evidence type="ECO:0000313" key="3">
    <source>
        <dbReference type="Proteomes" id="UP000034852"/>
    </source>
</evidence>
<dbReference type="InterPro" id="IPR007081">
    <property type="entry name" value="RNA_pol_Rpb1_5"/>
</dbReference>
<dbReference type="GO" id="GO:0000428">
    <property type="term" value="C:DNA-directed RNA polymerase complex"/>
    <property type="evidence" value="ECO:0007669"/>
    <property type="project" value="UniProtKB-KW"/>
</dbReference>
<comment type="caution">
    <text evidence="2">The sequence shown here is derived from an EMBL/GenBank/DDBJ whole genome shotgun (WGS) entry which is preliminary data.</text>
</comment>
<gene>
    <name evidence="2" type="ORF">US52_C0062G0009</name>
</gene>
<dbReference type="PATRIC" id="fig|1619087.5.peg.728"/>
<feature type="domain" description="RNA polymerase Rpb1" evidence="1">
    <location>
        <begin position="1"/>
        <end position="32"/>
    </location>
</feature>
<sequence>AESGYLTRKLVDVAQDIIIREEDCGTRGGIILSRDDKRMMDFSMRIIGRFSSDDIINEKTGEVIIKKGEEITEDVVKFIDEAKISEVKVRSALTCEAKEGICQKC</sequence>
<keyword evidence="2" id="KW-0240">DNA-directed RNA polymerase</keyword>
<dbReference type="SUPFAM" id="SSF64484">
    <property type="entry name" value="beta and beta-prime subunits of DNA dependent RNA-polymerase"/>
    <property type="match status" value="1"/>
</dbReference>
<dbReference type="GO" id="GO:0003899">
    <property type="term" value="F:DNA-directed RNA polymerase activity"/>
    <property type="evidence" value="ECO:0007669"/>
    <property type="project" value="InterPro"/>
</dbReference>
<dbReference type="AlphaFoldDB" id="A0A0G0GTG7"/>
<reference evidence="2 3" key="1">
    <citation type="journal article" date="2015" name="Nature">
        <title>rRNA introns, odd ribosomes, and small enigmatic genomes across a large radiation of phyla.</title>
        <authorList>
            <person name="Brown C.T."/>
            <person name="Hug L.A."/>
            <person name="Thomas B.C."/>
            <person name="Sharon I."/>
            <person name="Castelle C.J."/>
            <person name="Singh A."/>
            <person name="Wilkins M.J."/>
            <person name="Williams K.H."/>
            <person name="Banfield J.F."/>
        </authorList>
    </citation>
    <scope>NUCLEOTIDE SEQUENCE [LARGE SCALE GENOMIC DNA]</scope>
</reference>
<dbReference type="Proteomes" id="UP000034852">
    <property type="component" value="Unassembled WGS sequence"/>
</dbReference>
<dbReference type="GO" id="GO:0003677">
    <property type="term" value="F:DNA binding"/>
    <property type="evidence" value="ECO:0007669"/>
    <property type="project" value="InterPro"/>
</dbReference>
<keyword evidence="2" id="KW-0804">Transcription</keyword>
<organism evidence="2 3">
    <name type="scientific">candidate division WS6 bacterium GW2011_GWA2_37_6</name>
    <dbReference type="NCBI Taxonomy" id="1619087"/>
    <lineage>
        <taxon>Bacteria</taxon>
        <taxon>Candidatus Dojkabacteria</taxon>
    </lineage>
</organism>
<protein>
    <submittedName>
        <fullName evidence="2">DNA-directed RNA polymerase subunit beta</fullName>
    </submittedName>
</protein>
<accession>A0A0G0GTG7</accession>
<dbReference type="EMBL" id="LBTH01000062">
    <property type="protein sequence ID" value="KKQ34348.1"/>
    <property type="molecule type" value="Genomic_DNA"/>
</dbReference>
<name>A0A0G0GTG7_9BACT</name>
<feature type="non-terminal residue" evidence="2">
    <location>
        <position position="1"/>
    </location>
</feature>
<dbReference type="GO" id="GO:0006351">
    <property type="term" value="P:DNA-templated transcription"/>
    <property type="evidence" value="ECO:0007669"/>
    <property type="project" value="InterPro"/>
</dbReference>
<dbReference type="Pfam" id="PF04998">
    <property type="entry name" value="RNA_pol_Rpb1_5"/>
    <property type="match status" value="1"/>
</dbReference>
<evidence type="ECO:0000313" key="2">
    <source>
        <dbReference type="EMBL" id="KKQ34348.1"/>
    </source>
</evidence>
<evidence type="ECO:0000259" key="1">
    <source>
        <dbReference type="Pfam" id="PF04998"/>
    </source>
</evidence>
<proteinExistence type="predicted"/>